<dbReference type="InterPro" id="IPR015947">
    <property type="entry name" value="PUA-like_sf"/>
</dbReference>
<accession>A0A4R6MBB8</accession>
<dbReference type="PANTHER" id="PTHR14087:SF7">
    <property type="entry name" value="THYMOCYTE NUCLEAR PROTEIN 1"/>
    <property type="match status" value="1"/>
</dbReference>
<comment type="caution">
    <text evidence="3">The sequence shown here is derived from an EMBL/GenBank/DDBJ whole genome shotgun (WGS) entry which is preliminary data.</text>
</comment>
<evidence type="ECO:0000259" key="2">
    <source>
        <dbReference type="Pfam" id="PF01878"/>
    </source>
</evidence>
<keyword evidence="1" id="KW-0597">Phosphoprotein</keyword>
<sequence length="150" mass="17591">MNYWLMKSEPDAFSIDDLEMMKSSPWDGVRNYQARNFMREMRTDDIIFFYHSSCKVPSIVGTAKVSKEAYPDHTSWDENSAYFDAKSTRDNPRWFMVDITFQAKWKTPLSLKEMKSDHALVGFKLLEKGNRLSILPLSREHAQHILMSQT</sequence>
<protein>
    <submittedName>
        <fullName evidence="3">Putative RNA-binding protein with PUA-like domain</fullName>
    </submittedName>
</protein>
<feature type="domain" description="EVE" evidence="2">
    <location>
        <begin position="2"/>
        <end position="146"/>
    </location>
</feature>
<evidence type="ECO:0000313" key="3">
    <source>
        <dbReference type="EMBL" id="TDO98783.1"/>
    </source>
</evidence>
<dbReference type="InterPro" id="IPR052181">
    <property type="entry name" value="5hmC_binding"/>
</dbReference>
<dbReference type="InterPro" id="IPR047197">
    <property type="entry name" value="THYN1-like_EVE"/>
</dbReference>
<dbReference type="CDD" id="cd21133">
    <property type="entry name" value="EVE"/>
    <property type="match status" value="1"/>
</dbReference>
<dbReference type="Proteomes" id="UP000294656">
    <property type="component" value="Unassembled WGS sequence"/>
</dbReference>
<dbReference type="EMBL" id="SNXC01000010">
    <property type="protein sequence ID" value="TDO98783.1"/>
    <property type="molecule type" value="Genomic_DNA"/>
</dbReference>
<dbReference type="Pfam" id="PF01878">
    <property type="entry name" value="EVE"/>
    <property type="match status" value="1"/>
</dbReference>
<reference evidence="3 4" key="1">
    <citation type="submission" date="2019-03" db="EMBL/GenBank/DDBJ databases">
        <title>Genomic Encyclopedia of Type Strains, Phase III (KMG-III): the genomes of soil and plant-associated and newly described type strains.</title>
        <authorList>
            <person name="Whitman W."/>
        </authorList>
    </citation>
    <scope>NUCLEOTIDE SEQUENCE [LARGE SCALE GENOMIC DNA]</scope>
    <source>
        <strain evidence="3 4">CECT 7378</strain>
    </source>
</reference>
<dbReference type="OrthoDB" id="9791347at2"/>
<dbReference type="Gene3D" id="3.10.590.10">
    <property type="entry name" value="ph1033 like domains"/>
    <property type="match status" value="1"/>
</dbReference>
<evidence type="ECO:0000256" key="1">
    <source>
        <dbReference type="ARBA" id="ARBA00022553"/>
    </source>
</evidence>
<dbReference type="SUPFAM" id="SSF88697">
    <property type="entry name" value="PUA domain-like"/>
    <property type="match status" value="1"/>
</dbReference>
<dbReference type="AlphaFoldDB" id="A0A4R6MBB8"/>
<dbReference type="InterPro" id="IPR002740">
    <property type="entry name" value="EVE_domain"/>
</dbReference>
<dbReference type="FunFam" id="3.10.590.10:FF:000003">
    <property type="entry name" value="Thymocyte nuclear protein 1"/>
    <property type="match status" value="1"/>
</dbReference>
<proteinExistence type="predicted"/>
<evidence type="ECO:0000313" key="4">
    <source>
        <dbReference type="Proteomes" id="UP000294656"/>
    </source>
</evidence>
<gene>
    <name evidence="3" type="ORF">DFP79_1196</name>
</gene>
<keyword evidence="4" id="KW-1185">Reference proteome</keyword>
<dbReference type="PANTHER" id="PTHR14087">
    <property type="entry name" value="THYMOCYTE NUCLEAR PROTEIN 1"/>
    <property type="match status" value="1"/>
</dbReference>
<name>A0A4R6MBB8_9GAMM</name>
<organism evidence="3 4">
    <name type="scientific">Marinomonas balearica</name>
    <dbReference type="NCBI Taxonomy" id="491947"/>
    <lineage>
        <taxon>Bacteria</taxon>
        <taxon>Pseudomonadati</taxon>
        <taxon>Pseudomonadota</taxon>
        <taxon>Gammaproteobacteria</taxon>
        <taxon>Oceanospirillales</taxon>
        <taxon>Oceanospirillaceae</taxon>
        <taxon>Marinomonas</taxon>
    </lineage>
</organism>
<dbReference type="RefSeq" id="WP_133503010.1">
    <property type="nucleotide sequence ID" value="NZ_SNXC01000010.1"/>
</dbReference>